<accession>A0A481YZH6</accession>
<dbReference type="InterPro" id="IPR002048">
    <property type="entry name" value="EF_hand_dom"/>
</dbReference>
<dbReference type="Pfam" id="PF00036">
    <property type="entry name" value="EF-hand_1"/>
    <property type="match status" value="1"/>
</dbReference>
<evidence type="ECO:0000259" key="1">
    <source>
        <dbReference type="PROSITE" id="PS50222"/>
    </source>
</evidence>
<dbReference type="SMART" id="SM00054">
    <property type="entry name" value="EFh"/>
    <property type="match status" value="1"/>
</dbReference>
<evidence type="ECO:0000313" key="2">
    <source>
        <dbReference type="EMBL" id="QBK88652.1"/>
    </source>
</evidence>
<dbReference type="Gene3D" id="1.10.238.10">
    <property type="entry name" value="EF-hand"/>
    <property type="match status" value="1"/>
</dbReference>
<gene>
    <name evidence="2" type="ORF">LCMiAC01_03300</name>
</gene>
<organism evidence="2">
    <name type="scientific">Mimivirus LCMiAC01</name>
    <dbReference type="NCBI Taxonomy" id="2506608"/>
    <lineage>
        <taxon>Viruses</taxon>
        <taxon>Varidnaviria</taxon>
        <taxon>Bamfordvirae</taxon>
        <taxon>Nucleocytoviricota</taxon>
        <taxon>Megaviricetes</taxon>
        <taxon>Imitervirales</taxon>
        <taxon>Mimiviridae</taxon>
        <taxon>Klosneuvirinae</taxon>
    </lineage>
</organism>
<dbReference type="InterPro" id="IPR018247">
    <property type="entry name" value="EF_Hand_1_Ca_BS"/>
</dbReference>
<dbReference type="EMBL" id="MK500394">
    <property type="protein sequence ID" value="QBK88652.1"/>
    <property type="molecule type" value="Genomic_DNA"/>
</dbReference>
<dbReference type="SUPFAM" id="SSF47473">
    <property type="entry name" value="EF-hand"/>
    <property type="match status" value="1"/>
</dbReference>
<dbReference type="InterPro" id="IPR011992">
    <property type="entry name" value="EF-hand-dom_pair"/>
</dbReference>
<feature type="domain" description="EF-hand" evidence="1">
    <location>
        <begin position="6"/>
        <end position="41"/>
    </location>
</feature>
<proteinExistence type="predicted"/>
<sequence>MTDNMTDNSDIKEIFEVLDSDNDGIISKQEFEFVTKELGLGKIDIADQITLDMFINFFDEFRSFDLSKEKFIKSLQSLESYSSDDDTIDAIEFIALVKNLSDEQIITILHNEMVNNKINIYNLISYV</sequence>
<dbReference type="GO" id="GO:0005509">
    <property type="term" value="F:calcium ion binding"/>
    <property type="evidence" value="ECO:0007669"/>
    <property type="project" value="InterPro"/>
</dbReference>
<protein>
    <recommendedName>
        <fullName evidence="1">EF-hand domain-containing protein</fullName>
    </recommendedName>
</protein>
<dbReference type="PROSITE" id="PS50222">
    <property type="entry name" value="EF_HAND_2"/>
    <property type="match status" value="1"/>
</dbReference>
<name>A0A481YZH6_9VIRU</name>
<reference evidence="2" key="1">
    <citation type="journal article" date="2019" name="MBio">
        <title>Virus Genomes from Deep Sea Sediments Expand the Ocean Megavirome and Support Independent Origins of Viral Gigantism.</title>
        <authorList>
            <person name="Backstrom D."/>
            <person name="Yutin N."/>
            <person name="Jorgensen S.L."/>
            <person name="Dharamshi J."/>
            <person name="Homa F."/>
            <person name="Zaremba-Niedwiedzka K."/>
            <person name="Spang A."/>
            <person name="Wolf Y.I."/>
            <person name="Koonin E.V."/>
            <person name="Ettema T.J."/>
        </authorList>
    </citation>
    <scope>NUCLEOTIDE SEQUENCE</scope>
</reference>
<dbReference type="PROSITE" id="PS00018">
    <property type="entry name" value="EF_HAND_1"/>
    <property type="match status" value="1"/>
</dbReference>